<feature type="compositionally biased region" description="Basic and acidic residues" evidence="1">
    <location>
        <begin position="382"/>
        <end position="394"/>
    </location>
</feature>
<feature type="domain" description="DUF8035" evidence="2">
    <location>
        <begin position="565"/>
        <end position="619"/>
    </location>
</feature>
<feature type="compositionally biased region" description="Basic and acidic residues" evidence="1">
    <location>
        <begin position="404"/>
        <end position="417"/>
    </location>
</feature>
<evidence type="ECO:0000256" key="1">
    <source>
        <dbReference type="SAM" id="MobiDB-lite"/>
    </source>
</evidence>
<dbReference type="InterPro" id="IPR058348">
    <property type="entry name" value="DUF8035"/>
</dbReference>
<dbReference type="AlphaFoldDB" id="A0A0F7TX49"/>
<evidence type="ECO:0000313" key="3">
    <source>
        <dbReference type="EMBL" id="CEJ60496.1"/>
    </source>
</evidence>
<sequence>MSRRAPPREYYEEEEFEAERERDRYPRSRRRERDFDEDVEYRRRRSMPPIEDLEHMHIRDRPPRDLVRESFAPPRDRGGPLVRRERDELDEPGPGPDPEEVRARSSRRRGSQSHRPREVVEEEESELMIGGREKRGSRRSRRPRDLDDEDMVIRHRERASEGDLRPMEKVYEDEREEVYFRASSRPRRRPSRREVEFEERIIDDREQERLRGPRHRGEASFEEDLVMQWKDRPTPRELEEEDEIRLRETRRRRRPSQPEPEYVREPPPREPPGAWPAEREVEEEEIRIRERRRSRPKRREVEDEEDIVLRREERDRERGRDSAESDEILIRKSKRKTPREPSLSPEPIRAPPIHQDVITHHRHVDHGFDTVRPPRAPSPEKTSTRRSFEEIDIRRSKKGHRGRKSQEEIVFKHRETQESLSPTSGPSLDFTDPWKPDRRPSRRNRKSRSLDDDEDDDSDSSVAGSSHTPLRRDLARDIALEAELEAEIEEEIKIHKERSRHRSHIEKISKETADEWSVVHTPLKEDTVETIGALEVVEVAPKGAVEEDLEIRGRVEQQVVKERRDERWTEITKDLVVREAIERLGYEFEETRTFYYIFTFLEPAEIDHLVELSDEIRHARRRRIREMQRERVEKPPRPIYEGDRLPPRPRMMGKRHIREREWILEERR</sequence>
<accession>A0A0F7TX49</accession>
<gene>
    <name evidence="3" type="ORF">PMG11_09068</name>
</gene>
<feature type="compositionally biased region" description="Basic and acidic residues" evidence="1">
    <location>
        <begin position="192"/>
        <end position="219"/>
    </location>
</feature>
<feature type="compositionally biased region" description="Basic and acidic residues" evidence="1">
    <location>
        <begin position="1"/>
        <end position="10"/>
    </location>
</feature>
<reference evidence="4" key="1">
    <citation type="journal article" date="2015" name="Genome Announc.">
        <title>Draft genome sequence of the fungus Penicillium brasilianum MG11.</title>
        <authorList>
            <person name="Horn F."/>
            <person name="Linde J."/>
            <person name="Mattern D.J."/>
            <person name="Walther G."/>
            <person name="Guthke R."/>
            <person name="Brakhage A.A."/>
            <person name="Valiante V."/>
        </authorList>
    </citation>
    <scope>NUCLEOTIDE SEQUENCE [LARGE SCALE GENOMIC DNA]</scope>
    <source>
        <strain evidence="4">MG11</strain>
    </source>
</reference>
<dbReference type="EMBL" id="CDHK01000008">
    <property type="protein sequence ID" value="CEJ60496.1"/>
    <property type="molecule type" value="Genomic_DNA"/>
</dbReference>
<feature type="compositionally biased region" description="Basic and acidic residues" evidence="1">
    <location>
        <begin position="307"/>
        <end position="323"/>
    </location>
</feature>
<feature type="compositionally biased region" description="Basic and acidic residues" evidence="1">
    <location>
        <begin position="19"/>
        <end position="34"/>
    </location>
</feature>
<keyword evidence="4" id="KW-1185">Reference proteome</keyword>
<evidence type="ECO:0000259" key="2">
    <source>
        <dbReference type="Pfam" id="PF26118"/>
    </source>
</evidence>
<feature type="compositionally biased region" description="Basic residues" evidence="1">
    <location>
        <begin position="104"/>
        <end position="114"/>
    </location>
</feature>
<dbReference type="STRING" id="104259.A0A0F7TX49"/>
<evidence type="ECO:0000313" key="4">
    <source>
        <dbReference type="Proteomes" id="UP000042958"/>
    </source>
</evidence>
<feature type="compositionally biased region" description="Basic residues" evidence="1">
    <location>
        <begin position="289"/>
        <end position="298"/>
    </location>
</feature>
<feature type="compositionally biased region" description="Basic and acidic residues" evidence="1">
    <location>
        <begin position="52"/>
        <end position="87"/>
    </location>
</feature>
<feature type="region of interest" description="Disordered" evidence="1">
    <location>
        <begin position="1"/>
        <end position="168"/>
    </location>
</feature>
<organism evidence="3 4">
    <name type="scientific">Penicillium brasilianum</name>
    <dbReference type="NCBI Taxonomy" id="104259"/>
    <lineage>
        <taxon>Eukaryota</taxon>
        <taxon>Fungi</taxon>
        <taxon>Dikarya</taxon>
        <taxon>Ascomycota</taxon>
        <taxon>Pezizomycotina</taxon>
        <taxon>Eurotiomycetes</taxon>
        <taxon>Eurotiomycetidae</taxon>
        <taxon>Eurotiales</taxon>
        <taxon>Aspergillaceae</taxon>
        <taxon>Penicillium</taxon>
    </lineage>
</organism>
<dbReference type="Pfam" id="PF26118">
    <property type="entry name" value="DUF8035"/>
    <property type="match status" value="1"/>
</dbReference>
<feature type="region of interest" description="Disordered" evidence="1">
    <location>
        <begin position="181"/>
        <end position="470"/>
    </location>
</feature>
<dbReference type="OrthoDB" id="5410752at2759"/>
<feature type="compositionally biased region" description="Basic and acidic residues" evidence="1">
    <location>
        <begin position="151"/>
        <end position="168"/>
    </location>
</feature>
<name>A0A0F7TX49_PENBI</name>
<proteinExistence type="predicted"/>
<dbReference type="Proteomes" id="UP000042958">
    <property type="component" value="Unassembled WGS sequence"/>
</dbReference>
<protein>
    <recommendedName>
        <fullName evidence="2">DUF8035 domain-containing protein</fullName>
    </recommendedName>
</protein>